<dbReference type="InterPro" id="IPR012337">
    <property type="entry name" value="RNaseH-like_sf"/>
</dbReference>
<name>A0A9N9PGN0_9GLOM</name>
<evidence type="ECO:0000313" key="1">
    <source>
        <dbReference type="EMBL" id="CAG8818472.1"/>
    </source>
</evidence>
<gene>
    <name evidence="1" type="ORF">RFULGI_LOCUS19420</name>
</gene>
<dbReference type="EMBL" id="CAJVPZ010095897">
    <property type="protein sequence ID" value="CAG8818472.1"/>
    <property type="molecule type" value="Genomic_DNA"/>
</dbReference>
<feature type="non-terminal residue" evidence="1">
    <location>
        <position position="51"/>
    </location>
</feature>
<accession>A0A9N9PGN0</accession>
<reference evidence="1" key="1">
    <citation type="submission" date="2021-06" db="EMBL/GenBank/DDBJ databases">
        <authorList>
            <person name="Kallberg Y."/>
            <person name="Tangrot J."/>
            <person name="Rosling A."/>
        </authorList>
    </citation>
    <scope>NUCLEOTIDE SEQUENCE</scope>
    <source>
        <strain evidence="1">IN212</strain>
    </source>
</reference>
<protein>
    <submittedName>
        <fullName evidence="1">10473_t:CDS:1</fullName>
    </submittedName>
</protein>
<evidence type="ECO:0000313" key="2">
    <source>
        <dbReference type="Proteomes" id="UP000789396"/>
    </source>
</evidence>
<dbReference type="Proteomes" id="UP000789396">
    <property type="component" value="Unassembled WGS sequence"/>
</dbReference>
<dbReference type="OrthoDB" id="2447560at2759"/>
<dbReference type="GO" id="GO:0003676">
    <property type="term" value="F:nucleic acid binding"/>
    <property type="evidence" value="ECO:0007669"/>
    <property type="project" value="InterPro"/>
</dbReference>
<keyword evidence="2" id="KW-1185">Reference proteome</keyword>
<feature type="non-terminal residue" evidence="1">
    <location>
        <position position="1"/>
    </location>
</feature>
<dbReference type="AlphaFoldDB" id="A0A9N9PGN0"/>
<proteinExistence type="predicted"/>
<organism evidence="1 2">
    <name type="scientific">Racocetra fulgida</name>
    <dbReference type="NCBI Taxonomy" id="60492"/>
    <lineage>
        <taxon>Eukaryota</taxon>
        <taxon>Fungi</taxon>
        <taxon>Fungi incertae sedis</taxon>
        <taxon>Mucoromycota</taxon>
        <taxon>Glomeromycotina</taxon>
        <taxon>Glomeromycetes</taxon>
        <taxon>Diversisporales</taxon>
        <taxon>Gigasporaceae</taxon>
        <taxon>Racocetra</taxon>
    </lineage>
</organism>
<dbReference type="SUPFAM" id="SSF53098">
    <property type="entry name" value="Ribonuclease H-like"/>
    <property type="match status" value="1"/>
</dbReference>
<comment type="caution">
    <text evidence="1">The sequence shown here is derived from an EMBL/GenBank/DDBJ whole genome shotgun (WGS) entry which is preliminary data.</text>
</comment>
<dbReference type="Gene3D" id="3.30.420.10">
    <property type="entry name" value="Ribonuclease H-like superfamily/Ribonuclease H"/>
    <property type="match status" value="1"/>
</dbReference>
<sequence length="51" mass="5726">EVIDEGYFGAKNWPSSTKAELLGIWCALLVTPRRKEVRIYTDSTAALARLD</sequence>
<dbReference type="InterPro" id="IPR036397">
    <property type="entry name" value="RNaseH_sf"/>
</dbReference>